<reference evidence="1 2" key="1">
    <citation type="submission" date="2019-06" db="EMBL/GenBank/DDBJ databases">
        <title>Taxogenomics and systematics of the genus Pantoea.</title>
        <authorList>
            <person name="Tambong J.T."/>
        </authorList>
    </citation>
    <scope>NUCLEOTIDE SEQUENCE [LARGE SCALE GENOMIC DNA]</scope>
    <source>
        <strain evidence="1 2">LMG 24197</strain>
    </source>
</reference>
<evidence type="ECO:0000313" key="1">
    <source>
        <dbReference type="EMBL" id="TPV37865.1"/>
    </source>
</evidence>
<dbReference type="InterPro" id="IPR031854">
    <property type="entry name" value="FidL-like"/>
</dbReference>
<sequence length="163" mass="18492">MKRNATLTISLAALLLVIFTGFNFFKSRANDLPFRCSAFSRYELSRHDATRIEFAVTQDLRFIDSDTGYLLLNGQVTVDDKITGLNRRIALSQGRKIDSDTYRYKITKMITSTNDSTPDDVFNILLAEIALDPNYLQLDITRLNGNAYLISGPLSSLFTCQRY</sequence>
<evidence type="ECO:0008006" key="3">
    <source>
        <dbReference type="Google" id="ProtNLM"/>
    </source>
</evidence>
<organism evidence="1 2">
    <name type="scientific">Pantoea eucalypti</name>
    <dbReference type="NCBI Taxonomy" id="470933"/>
    <lineage>
        <taxon>Bacteria</taxon>
        <taxon>Pseudomonadati</taxon>
        <taxon>Pseudomonadota</taxon>
        <taxon>Gammaproteobacteria</taxon>
        <taxon>Enterobacterales</taxon>
        <taxon>Erwiniaceae</taxon>
        <taxon>Pantoea</taxon>
    </lineage>
</organism>
<evidence type="ECO:0000313" key="2">
    <source>
        <dbReference type="Proteomes" id="UP000315469"/>
    </source>
</evidence>
<dbReference type="EMBL" id="VHJB01000059">
    <property type="protein sequence ID" value="TPV37865.1"/>
    <property type="molecule type" value="Genomic_DNA"/>
</dbReference>
<dbReference type="Pfam" id="PF15941">
    <property type="entry name" value="FidL_like"/>
    <property type="match status" value="1"/>
</dbReference>
<dbReference type="RefSeq" id="WP_140915802.1">
    <property type="nucleotide sequence ID" value="NZ_CP045722.1"/>
</dbReference>
<proteinExistence type="predicted"/>
<comment type="caution">
    <text evidence="1">The sequence shown here is derived from an EMBL/GenBank/DDBJ whole genome shotgun (WGS) entry which is preliminary data.</text>
</comment>
<gene>
    <name evidence="1" type="ORF">FJW02_07395</name>
</gene>
<dbReference type="GeneID" id="90523457"/>
<accession>A0ABY2ZMC4</accession>
<keyword evidence="2" id="KW-1185">Reference proteome</keyword>
<name>A0ABY2ZMC4_9GAMM</name>
<dbReference type="Proteomes" id="UP000315469">
    <property type="component" value="Unassembled WGS sequence"/>
</dbReference>
<protein>
    <recommendedName>
        <fullName evidence="3">FidL-like membrane protein</fullName>
    </recommendedName>
</protein>